<dbReference type="InterPro" id="IPR010982">
    <property type="entry name" value="Lambda_DNA-bd_dom_sf"/>
</dbReference>
<dbReference type="Gene3D" id="1.10.260.40">
    <property type="entry name" value="lambda repressor-like DNA-binding domains"/>
    <property type="match status" value="1"/>
</dbReference>
<evidence type="ECO:0000313" key="2">
    <source>
        <dbReference type="EMBL" id="MFC6882204.1"/>
    </source>
</evidence>
<accession>A0ABW2CNA9</accession>
<dbReference type="SUPFAM" id="SSF47413">
    <property type="entry name" value="lambda repressor-like DNA-binding domains"/>
    <property type="match status" value="1"/>
</dbReference>
<dbReference type="Pfam" id="PF13560">
    <property type="entry name" value="HTH_31"/>
    <property type="match status" value="1"/>
</dbReference>
<evidence type="ECO:0000259" key="1">
    <source>
        <dbReference type="PROSITE" id="PS50943"/>
    </source>
</evidence>
<dbReference type="SMART" id="SM00530">
    <property type="entry name" value="HTH_XRE"/>
    <property type="match status" value="1"/>
</dbReference>
<reference evidence="3" key="1">
    <citation type="journal article" date="2019" name="Int. J. Syst. Evol. Microbiol.">
        <title>The Global Catalogue of Microorganisms (GCM) 10K type strain sequencing project: providing services to taxonomists for standard genome sequencing and annotation.</title>
        <authorList>
            <consortium name="The Broad Institute Genomics Platform"/>
            <consortium name="The Broad Institute Genome Sequencing Center for Infectious Disease"/>
            <person name="Wu L."/>
            <person name="Ma J."/>
        </authorList>
    </citation>
    <scope>NUCLEOTIDE SEQUENCE [LARGE SCALE GENOMIC DNA]</scope>
    <source>
        <strain evidence="3">JCM 3369</strain>
    </source>
</reference>
<feature type="domain" description="HTH cro/C1-type" evidence="1">
    <location>
        <begin position="22"/>
        <end position="74"/>
    </location>
</feature>
<sequence>MPTVRDPLDPKTSMWYFLAFYLRFLRERAGLSLTQCGSVIGIARSTVSNMEAGRQRPHDDWMVKLDKKYDTGQLLQVLLWFARMAHDPDWGRQLLKYEEEAISTKSFHAQVVPLALQTEDYTRACVRASKFKDLDGTMARRTARKTAYLDRGDAVLTWAVIDEAVLARLVGGPEVMKGQLEHLLVMSELPHVSLRVVPFSSGAHMGADGSLQIIGLEDRDIAYSGAQNGGRLIESPGEVRELSVMFDRIGVKAAPEEASREIIKAYLERLA</sequence>
<name>A0ABW2CNA9_9ACTN</name>
<organism evidence="2 3">
    <name type="scientific">Actinomadura yumaensis</name>
    <dbReference type="NCBI Taxonomy" id="111807"/>
    <lineage>
        <taxon>Bacteria</taxon>
        <taxon>Bacillati</taxon>
        <taxon>Actinomycetota</taxon>
        <taxon>Actinomycetes</taxon>
        <taxon>Streptosporangiales</taxon>
        <taxon>Thermomonosporaceae</taxon>
        <taxon>Actinomadura</taxon>
    </lineage>
</organism>
<gene>
    <name evidence="2" type="ORF">ACFQKB_20795</name>
</gene>
<evidence type="ECO:0000313" key="3">
    <source>
        <dbReference type="Proteomes" id="UP001596380"/>
    </source>
</evidence>
<dbReference type="EMBL" id="JBHSXS010000012">
    <property type="protein sequence ID" value="MFC6882204.1"/>
    <property type="molecule type" value="Genomic_DNA"/>
</dbReference>
<dbReference type="RefSeq" id="WP_378063456.1">
    <property type="nucleotide sequence ID" value="NZ_JBHSXS010000012.1"/>
</dbReference>
<dbReference type="PROSITE" id="PS50943">
    <property type="entry name" value="HTH_CROC1"/>
    <property type="match status" value="1"/>
</dbReference>
<dbReference type="InterPro" id="IPR043917">
    <property type="entry name" value="DUF5753"/>
</dbReference>
<proteinExistence type="predicted"/>
<protein>
    <submittedName>
        <fullName evidence="2">Helix-turn-helix domain-containing protein</fullName>
    </submittedName>
</protein>
<comment type="caution">
    <text evidence="2">The sequence shown here is derived from an EMBL/GenBank/DDBJ whole genome shotgun (WGS) entry which is preliminary data.</text>
</comment>
<keyword evidence="3" id="KW-1185">Reference proteome</keyword>
<dbReference type="CDD" id="cd00093">
    <property type="entry name" value="HTH_XRE"/>
    <property type="match status" value="1"/>
</dbReference>
<dbReference type="Pfam" id="PF19054">
    <property type="entry name" value="DUF5753"/>
    <property type="match status" value="1"/>
</dbReference>
<dbReference type="InterPro" id="IPR001387">
    <property type="entry name" value="Cro/C1-type_HTH"/>
</dbReference>
<dbReference type="Proteomes" id="UP001596380">
    <property type="component" value="Unassembled WGS sequence"/>
</dbReference>